<evidence type="ECO:0000313" key="6">
    <source>
        <dbReference type="Proteomes" id="UP000799766"/>
    </source>
</evidence>
<dbReference type="InterPro" id="IPR021133">
    <property type="entry name" value="HEAT_type_2"/>
</dbReference>
<keyword evidence="6" id="KW-1185">Reference proteome</keyword>
<dbReference type="PANTHER" id="PTHR12658">
    <property type="entry name" value="BETA-TUBULIN COFACTOR D"/>
    <property type="match status" value="1"/>
</dbReference>
<dbReference type="GO" id="GO:0048487">
    <property type="term" value="F:beta-tubulin binding"/>
    <property type="evidence" value="ECO:0007669"/>
    <property type="project" value="InterPro"/>
</dbReference>
<keyword evidence="1" id="KW-0143">Chaperone</keyword>
<feature type="domain" description="Tubulin-folding cofactor D C-terminal" evidence="3">
    <location>
        <begin position="910"/>
        <end position="940"/>
    </location>
</feature>
<feature type="domain" description="Tubulin-folding cofactor D C-terminal" evidence="3">
    <location>
        <begin position="970"/>
        <end position="1060"/>
    </location>
</feature>
<proteinExistence type="predicted"/>
<dbReference type="Pfam" id="PF12612">
    <property type="entry name" value="TFCD_C"/>
    <property type="match status" value="2"/>
</dbReference>
<dbReference type="GO" id="GO:0007023">
    <property type="term" value="P:post-chaperonin tubulin folding pathway"/>
    <property type="evidence" value="ECO:0007669"/>
    <property type="project" value="InterPro"/>
</dbReference>
<dbReference type="GO" id="GO:0007021">
    <property type="term" value="P:tubulin complex assembly"/>
    <property type="evidence" value="ECO:0007669"/>
    <property type="project" value="InterPro"/>
</dbReference>
<dbReference type="GO" id="GO:0005096">
    <property type="term" value="F:GTPase activator activity"/>
    <property type="evidence" value="ECO:0007669"/>
    <property type="project" value="InterPro"/>
</dbReference>
<dbReference type="AlphaFoldDB" id="A0A6A6P5Z1"/>
<evidence type="ECO:0000259" key="4">
    <source>
        <dbReference type="Pfam" id="PF25767"/>
    </source>
</evidence>
<feature type="repeat" description="HEAT" evidence="2">
    <location>
        <begin position="351"/>
        <end position="388"/>
    </location>
</feature>
<accession>A0A6A6P5Z1</accession>
<sequence length="1063" mass="116642">MNPTTEDDDLLLQRASANLLAELRTRIDKVLWKKASASRDVARTPHRYVKERDLWRTLALLDPFQGDPQLLDTHLKFLLPPLVDAYLQTALSKEHIDSTKPFVPLPRAVCCILNSFCKVRGEKIIIGFLNNEPRHLEPILSAFERGTVENRDSTKRTKNPGLVWEERYILLLWLSHLLLVPFDLASISAPAQQCASLPEDLTGLPKDLPGIPIRILPIVLLSLRSATKERFAAAKLLVKLCLRPDMRAAGLLDCLTNWALASVKASETKSVHIHKNIGLLSFLSGLVSSGTVEEIGKYLAPIYHTCAALPEEVSSSAVARKLVIKTYREIANHSLQPRVDFPDLEGVMEEIIESLLQSVGDGDTPVRYAASKALSVISLKLQQDMAEEVIEAILGYLNENVLWEGNIRDLRAVDPLQWHGLMLTLGHLLYRRAVPNSQLPAVLNSLILGLNFEQRGTTGGSIGTNVRDAACFGIWSLSRRYTTKELDSVDTREVHSVNDVGETQSILRALAVELLVAACLDPVGNIRRGSSAALQELVGRHPDVVDHGISLVQVVDFHAVGLRDRALGDVALASGRLSPLYRRALFSGLMGWRGIGALDAASRTVAAKSIGKLSMFDNFEHVDTCSGAIQTSLAETPKRDVEKRHGIVLALTYLVEECVESSMTDSKAIRATCSLTQLWQLFDGPLALKEENFTSVSLRPEVTAISILSLISALAELSLFVIQSSSSAVAQWNPRVMQTLDYCLRRTEDSVHSAIPSCVQRLGLLLPKEERRSISKSWMDTFTYGSKISSRPSGHAIALGAIYCTIENAAQRDHTAILDALASRCSDIVAIEARVVAVKSIQLTFPAIKLDEPKLISKVAEALVTGLNDYTINQRGDVGSLVRLEAITGVSNAWKQGLLSHGFDSAGTEQDIFAAMLRLSVEKLDKVRNQAGQCLDELESTSVNPSTFSSFGYFRHRLSSVFEPPIKPRWARRGVLAGYVTAAGMGSESVLQASRLALVDLLETMPAEYSHPDDGSILDVANILTELLRDNLGTDRVVLPLLEVIAFLFDAGFLQKLVGTEFK</sequence>
<evidence type="ECO:0000256" key="2">
    <source>
        <dbReference type="PROSITE-ProRule" id="PRU00103"/>
    </source>
</evidence>
<dbReference type="InterPro" id="IPR058033">
    <property type="entry name" value="ARM_TBCD_2nd"/>
</dbReference>
<dbReference type="SUPFAM" id="SSF48371">
    <property type="entry name" value="ARM repeat"/>
    <property type="match status" value="2"/>
</dbReference>
<dbReference type="GO" id="GO:0000226">
    <property type="term" value="P:microtubule cytoskeleton organization"/>
    <property type="evidence" value="ECO:0007669"/>
    <property type="project" value="TreeGrafter"/>
</dbReference>
<evidence type="ECO:0000259" key="3">
    <source>
        <dbReference type="Pfam" id="PF12612"/>
    </source>
</evidence>
<evidence type="ECO:0000256" key="1">
    <source>
        <dbReference type="ARBA" id="ARBA00023186"/>
    </source>
</evidence>
<dbReference type="Proteomes" id="UP000799766">
    <property type="component" value="Unassembled WGS sequence"/>
</dbReference>
<dbReference type="InterPro" id="IPR033162">
    <property type="entry name" value="TBCD"/>
</dbReference>
<organism evidence="5 6">
    <name type="scientific">Lineolata rhizophorae</name>
    <dbReference type="NCBI Taxonomy" id="578093"/>
    <lineage>
        <taxon>Eukaryota</taxon>
        <taxon>Fungi</taxon>
        <taxon>Dikarya</taxon>
        <taxon>Ascomycota</taxon>
        <taxon>Pezizomycotina</taxon>
        <taxon>Dothideomycetes</taxon>
        <taxon>Dothideomycetes incertae sedis</taxon>
        <taxon>Lineolatales</taxon>
        <taxon>Lineolataceae</taxon>
        <taxon>Lineolata</taxon>
    </lineage>
</organism>
<evidence type="ECO:0000313" key="5">
    <source>
        <dbReference type="EMBL" id="KAF2459218.1"/>
    </source>
</evidence>
<feature type="domain" description="Tubulin-folding cofactor D ARM repeats" evidence="4">
    <location>
        <begin position="343"/>
        <end position="549"/>
    </location>
</feature>
<dbReference type="InterPro" id="IPR011989">
    <property type="entry name" value="ARM-like"/>
</dbReference>
<dbReference type="Gene3D" id="1.25.10.10">
    <property type="entry name" value="Leucine-rich Repeat Variant"/>
    <property type="match status" value="1"/>
</dbReference>
<dbReference type="InterPro" id="IPR022577">
    <property type="entry name" value="TBCD_C"/>
</dbReference>
<dbReference type="PANTHER" id="PTHR12658:SF0">
    <property type="entry name" value="TUBULIN-SPECIFIC CHAPERONE D"/>
    <property type="match status" value="1"/>
</dbReference>
<dbReference type="EMBL" id="MU001676">
    <property type="protein sequence ID" value="KAF2459218.1"/>
    <property type="molecule type" value="Genomic_DNA"/>
</dbReference>
<dbReference type="Pfam" id="PF25767">
    <property type="entry name" value="ARM_TBCD_2nd"/>
    <property type="match status" value="1"/>
</dbReference>
<reference evidence="5" key="1">
    <citation type="journal article" date="2020" name="Stud. Mycol.">
        <title>101 Dothideomycetes genomes: a test case for predicting lifestyles and emergence of pathogens.</title>
        <authorList>
            <person name="Haridas S."/>
            <person name="Albert R."/>
            <person name="Binder M."/>
            <person name="Bloem J."/>
            <person name="Labutti K."/>
            <person name="Salamov A."/>
            <person name="Andreopoulos B."/>
            <person name="Baker S."/>
            <person name="Barry K."/>
            <person name="Bills G."/>
            <person name="Bluhm B."/>
            <person name="Cannon C."/>
            <person name="Castanera R."/>
            <person name="Culley D."/>
            <person name="Daum C."/>
            <person name="Ezra D."/>
            <person name="Gonzalez J."/>
            <person name="Henrissat B."/>
            <person name="Kuo A."/>
            <person name="Liang C."/>
            <person name="Lipzen A."/>
            <person name="Lutzoni F."/>
            <person name="Magnuson J."/>
            <person name="Mondo S."/>
            <person name="Nolan M."/>
            <person name="Ohm R."/>
            <person name="Pangilinan J."/>
            <person name="Park H.-J."/>
            <person name="Ramirez L."/>
            <person name="Alfaro M."/>
            <person name="Sun H."/>
            <person name="Tritt A."/>
            <person name="Yoshinaga Y."/>
            <person name="Zwiers L.-H."/>
            <person name="Turgeon B."/>
            <person name="Goodwin S."/>
            <person name="Spatafora J."/>
            <person name="Crous P."/>
            <person name="Grigoriev I."/>
        </authorList>
    </citation>
    <scope>NUCLEOTIDE SEQUENCE</scope>
    <source>
        <strain evidence="5">ATCC 16933</strain>
    </source>
</reference>
<dbReference type="PROSITE" id="PS50077">
    <property type="entry name" value="HEAT_REPEAT"/>
    <property type="match status" value="1"/>
</dbReference>
<dbReference type="OrthoDB" id="10253476at2759"/>
<dbReference type="Pfam" id="PF23579">
    <property type="entry name" value="ARM_TBCD"/>
    <property type="match status" value="1"/>
</dbReference>
<dbReference type="InterPro" id="IPR016024">
    <property type="entry name" value="ARM-type_fold"/>
</dbReference>
<protein>
    <submittedName>
        <fullName evidence="5">Tubulin folding cofactor D C terminal-domain-containing protein</fullName>
    </submittedName>
</protein>
<gene>
    <name evidence="5" type="ORF">BDY21DRAFT_340160</name>
</gene>
<name>A0A6A6P5Z1_9PEZI</name>